<dbReference type="Pfam" id="PF00126">
    <property type="entry name" value="HTH_1"/>
    <property type="match status" value="1"/>
</dbReference>
<accession>A0A7X0H5H5</accession>
<dbReference type="InterPro" id="IPR005119">
    <property type="entry name" value="LysR_subst-bd"/>
</dbReference>
<keyword evidence="7" id="KW-1185">Reference proteome</keyword>
<dbReference type="PANTHER" id="PTHR30346">
    <property type="entry name" value="TRANSCRIPTIONAL DUAL REGULATOR HCAR-RELATED"/>
    <property type="match status" value="1"/>
</dbReference>
<sequence length="291" mass="32570">MEIHQLRYFLAVAEQGGMRQAARVCHVTQPTLSMQIQKLEDELGHRLFDRSSRGTELTEAGRSLLPRARKILGELSVTLDTVRADVERGRGRLRVGAIPTIAPFLLPPAVRRFQKQNPEAELVIAEDVTASLIEELVASRLDLAFMSLPLDDERITFEHLFDEPLSVVMAKEDPLAERKTVRPNDLVDRPPIVLHDMHCLGQRVQAYCEVIGLGEHEQWKAAQLATVQEWVALGLGVSLLPRMVAERDRSAKRVYRPLAKPVPTRAVVAAHRADRPLSVLGRSLVDAVMQD</sequence>
<dbReference type="GO" id="GO:0003700">
    <property type="term" value="F:DNA-binding transcription factor activity"/>
    <property type="evidence" value="ECO:0007669"/>
    <property type="project" value="InterPro"/>
</dbReference>
<reference evidence="6 7" key="1">
    <citation type="submission" date="2020-08" db="EMBL/GenBank/DDBJ databases">
        <title>Genomic Encyclopedia of Type Strains, Phase IV (KMG-IV): sequencing the most valuable type-strain genomes for metagenomic binning, comparative biology and taxonomic classification.</title>
        <authorList>
            <person name="Goeker M."/>
        </authorList>
    </citation>
    <scope>NUCLEOTIDE SEQUENCE [LARGE SCALE GENOMIC DNA]</scope>
    <source>
        <strain evidence="6 7">DSM 103725</strain>
    </source>
</reference>
<dbReference type="GO" id="GO:0003677">
    <property type="term" value="F:DNA binding"/>
    <property type="evidence" value="ECO:0007669"/>
    <property type="project" value="UniProtKB-KW"/>
</dbReference>
<dbReference type="Proteomes" id="UP000541810">
    <property type="component" value="Unassembled WGS sequence"/>
</dbReference>
<name>A0A7X0H5H5_9BACT</name>
<evidence type="ECO:0000256" key="2">
    <source>
        <dbReference type="ARBA" id="ARBA00023015"/>
    </source>
</evidence>
<dbReference type="FunFam" id="1.10.10.10:FF:000001">
    <property type="entry name" value="LysR family transcriptional regulator"/>
    <property type="match status" value="1"/>
</dbReference>
<dbReference type="PANTHER" id="PTHR30346:SF0">
    <property type="entry name" value="HCA OPERON TRANSCRIPTIONAL ACTIVATOR HCAR"/>
    <property type="match status" value="1"/>
</dbReference>
<dbReference type="SUPFAM" id="SSF53850">
    <property type="entry name" value="Periplasmic binding protein-like II"/>
    <property type="match status" value="1"/>
</dbReference>
<dbReference type="Pfam" id="PF03466">
    <property type="entry name" value="LysR_substrate"/>
    <property type="match status" value="1"/>
</dbReference>
<keyword evidence="2" id="KW-0805">Transcription regulation</keyword>
<feature type="domain" description="HTH lysR-type" evidence="5">
    <location>
        <begin position="1"/>
        <end position="58"/>
    </location>
</feature>
<dbReference type="GO" id="GO:0032993">
    <property type="term" value="C:protein-DNA complex"/>
    <property type="evidence" value="ECO:0007669"/>
    <property type="project" value="TreeGrafter"/>
</dbReference>
<dbReference type="PRINTS" id="PR00039">
    <property type="entry name" value="HTHLYSR"/>
</dbReference>
<dbReference type="Gene3D" id="3.40.190.10">
    <property type="entry name" value="Periplasmic binding protein-like II"/>
    <property type="match status" value="2"/>
</dbReference>
<organism evidence="6 7">
    <name type="scientific">Algisphaera agarilytica</name>
    <dbReference type="NCBI Taxonomy" id="1385975"/>
    <lineage>
        <taxon>Bacteria</taxon>
        <taxon>Pseudomonadati</taxon>
        <taxon>Planctomycetota</taxon>
        <taxon>Phycisphaerae</taxon>
        <taxon>Phycisphaerales</taxon>
        <taxon>Phycisphaeraceae</taxon>
        <taxon>Algisphaera</taxon>
    </lineage>
</organism>
<gene>
    <name evidence="6" type="ORF">HNQ40_001426</name>
</gene>
<dbReference type="Gene3D" id="1.10.10.10">
    <property type="entry name" value="Winged helix-like DNA-binding domain superfamily/Winged helix DNA-binding domain"/>
    <property type="match status" value="1"/>
</dbReference>
<dbReference type="AlphaFoldDB" id="A0A7X0H5H5"/>
<evidence type="ECO:0000313" key="7">
    <source>
        <dbReference type="Proteomes" id="UP000541810"/>
    </source>
</evidence>
<evidence type="ECO:0000256" key="3">
    <source>
        <dbReference type="ARBA" id="ARBA00023125"/>
    </source>
</evidence>
<evidence type="ECO:0000313" key="6">
    <source>
        <dbReference type="EMBL" id="MBB6429620.1"/>
    </source>
</evidence>
<comment type="similarity">
    <text evidence="1">Belongs to the LysR transcriptional regulatory family.</text>
</comment>
<evidence type="ECO:0000259" key="5">
    <source>
        <dbReference type="PROSITE" id="PS50931"/>
    </source>
</evidence>
<evidence type="ECO:0000256" key="1">
    <source>
        <dbReference type="ARBA" id="ARBA00009437"/>
    </source>
</evidence>
<keyword evidence="4" id="KW-0804">Transcription</keyword>
<dbReference type="EMBL" id="JACHGY010000001">
    <property type="protein sequence ID" value="MBB6429620.1"/>
    <property type="molecule type" value="Genomic_DNA"/>
</dbReference>
<dbReference type="InterPro" id="IPR036388">
    <property type="entry name" value="WH-like_DNA-bd_sf"/>
</dbReference>
<dbReference type="InterPro" id="IPR036390">
    <property type="entry name" value="WH_DNA-bd_sf"/>
</dbReference>
<dbReference type="SUPFAM" id="SSF46785">
    <property type="entry name" value="Winged helix' DNA-binding domain"/>
    <property type="match status" value="1"/>
</dbReference>
<evidence type="ECO:0000256" key="4">
    <source>
        <dbReference type="ARBA" id="ARBA00023163"/>
    </source>
</evidence>
<dbReference type="PROSITE" id="PS50931">
    <property type="entry name" value="HTH_LYSR"/>
    <property type="match status" value="1"/>
</dbReference>
<dbReference type="RefSeq" id="WP_184677192.1">
    <property type="nucleotide sequence ID" value="NZ_JACHGY010000001.1"/>
</dbReference>
<keyword evidence="3" id="KW-0238">DNA-binding</keyword>
<comment type="caution">
    <text evidence="6">The sequence shown here is derived from an EMBL/GenBank/DDBJ whole genome shotgun (WGS) entry which is preliminary data.</text>
</comment>
<protein>
    <submittedName>
        <fullName evidence="6">LysR family hydrogen peroxide-inducible transcriptional activator</fullName>
    </submittedName>
</protein>
<proteinExistence type="inferred from homology"/>
<dbReference type="InterPro" id="IPR000847">
    <property type="entry name" value="LysR_HTH_N"/>
</dbReference>